<evidence type="ECO:0000256" key="1">
    <source>
        <dbReference type="SAM" id="MobiDB-lite"/>
    </source>
</evidence>
<protein>
    <submittedName>
        <fullName evidence="2">Uncharacterized protein</fullName>
    </submittedName>
</protein>
<reference evidence="2" key="1">
    <citation type="journal article" date="2022" name="bioRxiv">
        <title>Sequencing and chromosome-scale assembly of the giantPleurodeles waltlgenome.</title>
        <authorList>
            <person name="Brown T."/>
            <person name="Elewa A."/>
            <person name="Iarovenko S."/>
            <person name="Subramanian E."/>
            <person name="Araus A.J."/>
            <person name="Petzold A."/>
            <person name="Susuki M."/>
            <person name="Suzuki K.-i.T."/>
            <person name="Hayashi T."/>
            <person name="Toyoda A."/>
            <person name="Oliveira C."/>
            <person name="Osipova E."/>
            <person name="Leigh N.D."/>
            <person name="Simon A."/>
            <person name="Yun M.H."/>
        </authorList>
    </citation>
    <scope>NUCLEOTIDE SEQUENCE</scope>
    <source>
        <strain evidence="2">20211129_DDA</strain>
        <tissue evidence="2">Liver</tissue>
    </source>
</reference>
<evidence type="ECO:0000313" key="2">
    <source>
        <dbReference type="EMBL" id="KAJ1116925.1"/>
    </source>
</evidence>
<organism evidence="2 3">
    <name type="scientific">Pleurodeles waltl</name>
    <name type="common">Iberian ribbed newt</name>
    <dbReference type="NCBI Taxonomy" id="8319"/>
    <lineage>
        <taxon>Eukaryota</taxon>
        <taxon>Metazoa</taxon>
        <taxon>Chordata</taxon>
        <taxon>Craniata</taxon>
        <taxon>Vertebrata</taxon>
        <taxon>Euteleostomi</taxon>
        <taxon>Amphibia</taxon>
        <taxon>Batrachia</taxon>
        <taxon>Caudata</taxon>
        <taxon>Salamandroidea</taxon>
        <taxon>Salamandridae</taxon>
        <taxon>Pleurodelinae</taxon>
        <taxon>Pleurodeles</taxon>
    </lineage>
</organism>
<gene>
    <name evidence="2" type="ORF">NDU88_005127</name>
</gene>
<dbReference type="Proteomes" id="UP001066276">
    <property type="component" value="Chromosome 8"/>
</dbReference>
<feature type="region of interest" description="Disordered" evidence="1">
    <location>
        <begin position="1"/>
        <end position="70"/>
    </location>
</feature>
<accession>A0AAV7NLK0</accession>
<keyword evidence="3" id="KW-1185">Reference proteome</keyword>
<dbReference type="AlphaFoldDB" id="A0AAV7NLK0"/>
<sequence>MPRGTSNSIQGQDSQYRQARPSATRPAESVEVRRTMQVNCGQDADPLKVPPGPEKNVEIEDGLSESSRPI</sequence>
<name>A0AAV7NLK0_PLEWA</name>
<proteinExistence type="predicted"/>
<comment type="caution">
    <text evidence="2">The sequence shown here is derived from an EMBL/GenBank/DDBJ whole genome shotgun (WGS) entry which is preliminary data.</text>
</comment>
<feature type="compositionally biased region" description="Polar residues" evidence="1">
    <location>
        <begin position="1"/>
        <end position="17"/>
    </location>
</feature>
<dbReference type="EMBL" id="JANPWB010000012">
    <property type="protein sequence ID" value="KAJ1116925.1"/>
    <property type="molecule type" value="Genomic_DNA"/>
</dbReference>
<evidence type="ECO:0000313" key="3">
    <source>
        <dbReference type="Proteomes" id="UP001066276"/>
    </source>
</evidence>